<dbReference type="EMBL" id="LZYZ01000008">
    <property type="protein sequence ID" value="OOM07320.1"/>
    <property type="molecule type" value="Genomic_DNA"/>
</dbReference>
<dbReference type="AlphaFoldDB" id="A0A1S8MT17"/>
<sequence>MKILILKKKIIINIIVIICLLFLFLIVFYLTSSKFTSIQTIYPLNFSKDIQYDLTGDGVKDTIETIDGQNQIDFNIKSLDKDYYLSKQIDDKILFTINNHWSPKVFIHDISRDSIPEIIIQGSKNNKGVNYIFSWDKKKFSLISSTNKNILGILDCKNTQTPQCYSISSSEGISSLNSFMLINGNILDTTSENPTVPSLDSVTSFINLIEIPYNLDETPDIFTTSINSDELSLLWNLDKDNFSYTFQNAFFYDYEWNNSGEPTAIKWRLSFEKNKLKGSINDKTEFVVLVDVVKSNSSYKISSIQKSK</sequence>
<dbReference type="STRING" id="169679.CSACC_31030"/>
<keyword evidence="1" id="KW-0472">Membrane</keyword>
<keyword evidence="1" id="KW-1133">Transmembrane helix</keyword>
<dbReference type="Proteomes" id="UP000191154">
    <property type="component" value="Unassembled WGS sequence"/>
</dbReference>
<evidence type="ECO:0008006" key="4">
    <source>
        <dbReference type="Google" id="ProtNLM"/>
    </source>
</evidence>
<comment type="caution">
    <text evidence="2">The sequence shown here is derived from an EMBL/GenBank/DDBJ whole genome shotgun (WGS) entry which is preliminary data.</text>
</comment>
<organism evidence="2 3">
    <name type="scientific">Clostridium saccharobutylicum</name>
    <dbReference type="NCBI Taxonomy" id="169679"/>
    <lineage>
        <taxon>Bacteria</taxon>
        <taxon>Bacillati</taxon>
        <taxon>Bacillota</taxon>
        <taxon>Clostridia</taxon>
        <taxon>Eubacteriales</taxon>
        <taxon>Clostridiaceae</taxon>
        <taxon>Clostridium</taxon>
    </lineage>
</organism>
<reference evidence="2 3" key="1">
    <citation type="submission" date="2016-05" db="EMBL/GenBank/DDBJ databases">
        <title>Microbial solvent formation.</title>
        <authorList>
            <person name="Poehlein A."/>
            <person name="Montoya Solano J.D."/>
            <person name="Flitsch S."/>
            <person name="Krabben P."/>
            <person name="Duerre P."/>
            <person name="Daniel R."/>
        </authorList>
    </citation>
    <scope>NUCLEOTIDE SEQUENCE [LARGE SCALE GENOMIC DNA]</scope>
    <source>
        <strain evidence="2 3">L1-8</strain>
    </source>
</reference>
<protein>
    <recommendedName>
        <fullName evidence="4">FG-GAP repeat protein</fullName>
    </recommendedName>
</protein>
<evidence type="ECO:0000313" key="2">
    <source>
        <dbReference type="EMBL" id="OOM07320.1"/>
    </source>
</evidence>
<feature type="transmembrane region" description="Helical" evidence="1">
    <location>
        <begin position="12"/>
        <end position="30"/>
    </location>
</feature>
<proteinExistence type="predicted"/>
<keyword evidence="1" id="KW-0812">Transmembrane</keyword>
<dbReference type="RefSeq" id="WP_077866872.1">
    <property type="nucleotide sequence ID" value="NZ_LZYZ01000008.1"/>
</dbReference>
<accession>A0A1S8MT17</accession>
<evidence type="ECO:0000256" key="1">
    <source>
        <dbReference type="SAM" id="Phobius"/>
    </source>
</evidence>
<evidence type="ECO:0000313" key="3">
    <source>
        <dbReference type="Proteomes" id="UP000191154"/>
    </source>
</evidence>
<name>A0A1S8MT17_CLOSA</name>
<gene>
    <name evidence="2" type="ORF">CLOSAC_38490</name>
</gene>